<feature type="transmembrane region" description="Helical" evidence="1">
    <location>
        <begin position="7"/>
        <end position="25"/>
    </location>
</feature>
<sequence length="312" mass="34050">MRAREGAVRAAIAITLVVALGFEFVRTASLLGVSPLDHFVDYASYFTTMANSLAAVTFGIGSVVAVRSDSDPDWYAQLVIATVAYTMTTCAVYNVSLRAVSTAPDSWANEVLHVVGPLSVVLVWATGQQRHAVPWRSIRNIMGAPVAWLSYTMVRGAIVGWYPYDFLDPAQRGGLTSVAGCVCVATALIIAFAVSAVAVTRARPSRGITVQRHGGEQLIGAWRAFRPKHLAAAGRENQQRWRRADAVRFRMRLVGDDVSLDRGHPRHEVLNVGHGPPSRRARRAECRGVEHELHARVNARRGARVPVQPLSR</sequence>
<organism evidence="2 3">
    <name type="scientific">Paramicrobacterium chengjingii</name>
    <dbReference type="NCBI Taxonomy" id="2769067"/>
    <lineage>
        <taxon>Bacteria</taxon>
        <taxon>Bacillati</taxon>
        <taxon>Actinomycetota</taxon>
        <taxon>Actinomycetes</taxon>
        <taxon>Micrococcales</taxon>
        <taxon>Microbacteriaceae</taxon>
        <taxon>Paramicrobacterium</taxon>
    </lineage>
</organism>
<keyword evidence="1" id="KW-0472">Membrane</keyword>
<feature type="transmembrane region" description="Helical" evidence="1">
    <location>
        <begin position="45"/>
        <end position="66"/>
    </location>
</feature>
<proteinExistence type="predicted"/>
<keyword evidence="1" id="KW-0812">Transmembrane</keyword>
<dbReference type="Proteomes" id="UP000662814">
    <property type="component" value="Chromosome"/>
</dbReference>
<dbReference type="EMBL" id="CP061169">
    <property type="protein sequence ID" value="QPZ39056.1"/>
    <property type="molecule type" value="Genomic_DNA"/>
</dbReference>
<keyword evidence="3" id="KW-1185">Reference proteome</keyword>
<evidence type="ECO:0000313" key="2">
    <source>
        <dbReference type="EMBL" id="QPZ39056.1"/>
    </source>
</evidence>
<feature type="transmembrane region" description="Helical" evidence="1">
    <location>
        <begin position="107"/>
        <end position="125"/>
    </location>
</feature>
<keyword evidence="1" id="KW-1133">Transmembrane helix</keyword>
<evidence type="ECO:0000256" key="1">
    <source>
        <dbReference type="SAM" id="Phobius"/>
    </source>
</evidence>
<reference evidence="2 3" key="1">
    <citation type="submission" date="2020-12" db="EMBL/GenBank/DDBJ databases">
        <title>Microbacterium sp. HY060.</title>
        <authorList>
            <person name="Zhou J."/>
        </authorList>
    </citation>
    <scope>NUCLEOTIDE SEQUENCE [LARGE SCALE GENOMIC DNA]</scope>
    <source>
        <strain evidence="2 3">HY60</strain>
    </source>
</reference>
<evidence type="ECO:0000313" key="3">
    <source>
        <dbReference type="Proteomes" id="UP000662814"/>
    </source>
</evidence>
<accession>A0ABX6YJR7</accession>
<dbReference type="InterPro" id="IPR049713">
    <property type="entry name" value="Pr6Pr-like"/>
</dbReference>
<feature type="transmembrane region" description="Helical" evidence="1">
    <location>
        <begin position="176"/>
        <end position="199"/>
    </location>
</feature>
<protein>
    <submittedName>
        <fullName evidence="2">Pr6Pr family membrane protein</fullName>
    </submittedName>
</protein>
<name>A0ABX6YJR7_9MICO</name>
<feature type="transmembrane region" description="Helical" evidence="1">
    <location>
        <begin position="78"/>
        <end position="95"/>
    </location>
</feature>
<dbReference type="NCBIfam" id="NF038065">
    <property type="entry name" value="Pr6Pr"/>
    <property type="match status" value="1"/>
</dbReference>
<feature type="transmembrane region" description="Helical" evidence="1">
    <location>
        <begin position="146"/>
        <end position="164"/>
    </location>
</feature>
<gene>
    <name evidence="2" type="ORF">HCR76_02920</name>
</gene>